<dbReference type="Proteomes" id="UP001215956">
    <property type="component" value="Unassembled WGS sequence"/>
</dbReference>
<dbReference type="EMBL" id="JARFPL010000008">
    <property type="protein sequence ID" value="MDF0592661.1"/>
    <property type="molecule type" value="Genomic_DNA"/>
</dbReference>
<organism evidence="1 2">
    <name type="scientific">Candidatus Methanocrinis alkalitolerans</name>
    <dbReference type="NCBI Taxonomy" id="3033395"/>
    <lineage>
        <taxon>Archaea</taxon>
        <taxon>Methanobacteriati</taxon>
        <taxon>Methanobacteriota</taxon>
        <taxon>Stenosarchaea group</taxon>
        <taxon>Methanomicrobia</taxon>
        <taxon>Methanotrichales</taxon>
        <taxon>Methanotrichaceae</taxon>
        <taxon>Methanocrinis</taxon>
    </lineage>
</organism>
<protein>
    <submittedName>
        <fullName evidence="1">Uncharacterized protein</fullName>
    </submittedName>
</protein>
<sequence length="133" mass="14464">MVLPLVAPAGGQVEFAFGEEGAQERFEKGIGGPWIVSEKEDRGWHPFTFTKAEFPDFRTAFQKEIEEAKGDLDDLALLGYVSIVSGNLTVADPVEGGFTIPQLAGTYPIYGIVDEEEGLRALYIDLAPDDQVA</sequence>
<comment type="caution">
    <text evidence="1">The sequence shown here is derived from an EMBL/GenBank/DDBJ whole genome shotgun (WGS) entry which is preliminary data.</text>
</comment>
<gene>
    <name evidence="1" type="ORF">P0O24_03585</name>
</gene>
<accession>A0ABT5XD92</accession>
<keyword evidence="2" id="KW-1185">Reference proteome</keyword>
<proteinExistence type="predicted"/>
<name>A0ABT5XD92_9EURY</name>
<reference evidence="1 2" key="1">
    <citation type="submission" date="2023-03" db="EMBL/GenBank/DDBJ databases">
        <title>Whole genome sequencing of Methanotrichaceae archaeon M04Ac.</title>
        <authorList>
            <person name="Khomyakova M.A."/>
            <person name="Merkel A.Y."/>
            <person name="Slobodkin A.I."/>
        </authorList>
    </citation>
    <scope>NUCLEOTIDE SEQUENCE [LARGE SCALE GENOMIC DNA]</scope>
    <source>
        <strain evidence="1 2">M04Ac</strain>
    </source>
</reference>
<evidence type="ECO:0000313" key="1">
    <source>
        <dbReference type="EMBL" id="MDF0592661.1"/>
    </source>
</evidence>
<evidence type="ECO:0000313" key="2">
    <source>
        <dbReference type="Proteomes" id="UP001215956"/>
    </source>
</evidence>